<dbReference type="OMA" id="YCAKPLA"/>
<organism evidence="9 10">
    <name type="scientific">Helobdella robusta</name>
    <name type="common">Californian leech</name>
    <dbReference type="NCBI Taxonomy" id="6412"/>
    <lineage>
        <taxon>Eukaryota</taxon>
        <taxon>Metazoa</taxon>
        <taxon>Spiralia</taxon>
        <taxon>Lophotrochozoa</taxon>
        <taxon>Annelida</taxon>
        <taxon>Clitellata</taxon>
        <taxon>Hirudinea</taxon>
        <taxon>Rhynchobdellida</taxon>
        <taxon>Glossiphoniidae</taxon>
        <taxon>Helobdella</taxon>
    </lineage>
</organism>
<protein>
    <recommendedName>
        <fullName evidence="7">RING-type domain-containing protein</fullName>
    </recommendedName>
</protein>
<evidence type="ECO:0000256" key="1">
    <source>
        <dbReference type="ARBA" id="ARBA00022679"/>
    </source>
</evidence>
<dbReference type="GeneID" id="20196673"/>
<dbReference type="Gene3D" id="1.20.120.1750">
    <property type="match status" value="1"/>
</dbReference>
<evidence type="ECO:0000313" key="8">
    <source>
        <dbReference type="EMBL" id="ESO02547.1"/>
    </source>
</evidence>
<keyword evidence="10" id="KW-1185">Reference proteome</keyword>
<dbReference type="KEGG" id="hro:HELRODRAFT_143783"/>
<dbReference type="RefSeq" id="XP_009019955.1">
    <property type="nucleotide sequence ID" value="XM_009021707.1"/>
</dbReference>
<dbReference type="HOGENOM" id="CLU_062690_1_0_1"/>
<dbReference type="eggNOG" id="ENOG502S2R2">
    <property type="taxonomic scope" value="Eukaryota"/>
</dbReference>
<evidence type="ECO:0000256" key="2">
    <source>
        <dbReference type="ARBA" id="ARBA00022723"/>
    </source>
</evidence>
<reference evidence="10" key="1">
    <citation type="submission" date="2012-12" db="EMBL/GenBank/DDBJ databases">
        <authorList>
            <person name="Hellsten U."/>
            <person name="Grimwood J."/>
            <person name="Chapman J.A."/>
            <person name="Shapiro H."/>
            <person name="Aerts A."/>
            <person name="Otillar R.P."/>
            <person name="Terry A.Y."/>
            <person name="Boore J.L."/>
            <person name="Simakov O."/>
            <person name="Marletaz F."/>
            <person name="Cho S.-J."/>
            <person name="Edsinger-Gonzales E."/>
            <person name="Havlak P."/>
            <person name="Kuo D.-H."/>
            <person name="Larsson T."/>
            <person name="Lv J."/>
            <person name="Arendt D."/>
            <person name="Savage R."/>
            <person name="Osoegawa K."/>
            <person name="de Jong P."/>
            <person name="Lindberg D.R."/>
            <person name="Seaver E.C."/>
            <person name="Weisblat D.A."/>
            <person name="Putnam N.H."/>
            <person name="Grigoriev I.V."/>
            <person name="Rokhsar D.S."/>
        </authorList>
    </citation>
    <scope>NUCLEOTIDE SEQUENCE</scope>
</reference>
<keyword evidence="1" id="KW-0808">Transferase</keyword>
<evidence type="ECO:0000313" key="10">
    <source>
        <dbReference type="Proteomes" id="UP000015101"/>
    </source>
</evidence>
<name>T1EJC3_HELRO</name>
<keyword evidence="5" id="KW-0833">Ubl conjugation pathway</keyword>
<dbReference type="EnsemblMetazoa" id="HelroT143783">
    <property type="protein sequence ID" value="HelroP143783"/>
    <property type="gene ID" value="HelroG143783"/>
</dbReference>
<evidence type="ECO:0000313" key="9">
    <source>
        <dbReference type="EnsemblMetazoa" id="HelroP143783"/>
    </source>
</evidence>
<evidence type="ECO:0000259" key="7">
    <source>
        <dbReference type="PROSITE" id="PS51873"/>
    </source>
</evidence>
<dbReference type="EMBL" id="KB096742">
    <property type="protein sequence ID" value="ESO02547.1"/>
    <property type="molecule type" value="Genomic_DNA"/>
</dbReference>
<dbReference type="InterPro" id="IPR044066">
    <property type="entry name" value="TRIAD_supradom"/>
</dbReference>
<dbReference type="SUPFAM" id="SSF57850">
    <property type="entry name" value="RING/U-box"/>
    <property type="match status" value="2"/>
</dbReference>
<reference evidence="8 10" key="2">
    <citation type="journal article" date="2013" name="Nature">
        <title>Insights into bilaterian evolution from three spiralian genomes.</title>
        <authorList>
            <person name="Simakov O."/>
            <person name="Marletaz F."/>
            <person name="Cho S.J."/>
            <person name="Edsinger-Gonzales E."/>
            <person name="Havlak P."/>
            <person name="Hellsten U."/>
            <person name="Kuo D.H."/>
            <person name="Larsson T."/>
            <person name="Lv J."/>
            <person name="Arendt D."/>
            <person name="Savage R."/>
            <person name="Osoegawa K."/>
            <person name="de Jong P."/>
            <person name="Grimwood J."/>
            <person name="Chapman J.A."/>
            <person name="Shapiro H."/>
            <person name="Aerts A."/>
            <person name="Otillar R.P."/>
            <person name="Terry A.Y."/>
            <person name="Boore J.L."/>
            <person name="Grigoriev I.V."/>
            <person name="Lindberg D.R."/>
            <person name="Seaver E.C."/>
            <person name="Weisblat D.A."/>
            <person name="Putnam N.H."/>
            <person name="Rokhsar D.S."/>
        </authorList>
    </citation>
    <scope>NUCLEOTIDE SEQUENCE</scope>
</reference>
<dbReference type="GO" id="GO:0008270">
    <property type="term" value="F:zinc ion binding"/>
    <property type="evidence" value="ECO:0007669"/>
    <property type="project" value="UniProtKB-KW"/>
</dbReference>
<dbReference type="InParanoid" id="T1EJC3"/>
<evidence type="ECO:0000256" key="5">
    <source>
        <dbReference type="ARBA" id="ARBA00022786"/>
    </source>
</evidence>
<keyword evidence="3" id="KW-0677">Repeat</keyword>
<keyword evidence="6" id="KW-0862">Zinc</keyword>
<dbReference type="AlphaFoldDB" id="T1EJC3"/>
<accession>T1EJC3</accession>
<keyword evidence="4" id="KW-0863">Zinc-finger</keyword>
<reference evidence="9" key="3">
    <citation type="submission" date="2015-06" db="UniProtKB">
        <authorList>
            <consortium name="EnsemblMetazoa"/>
        </authorList>
    </citation>
    <scope>IDENTIFICATION</scope>
</reference>
<dbReference type="PROSITE" id="PS51873">
    <property type="entry name" value="TRIAD"/>
    <property type="match status" value="1"/>
</dbReference>
<dbReference type="OrthoDB" id="419317at2759"/>
<feature type="domain" description="RING-type" evidence="7">
    <location>
        <begin position="1"/>
        <end position="211"/>
    </location>
</feature>
<gene>
    <name evidence="9" type="primary">20196673</name>
    <name evidence="8" type="ORF">HELRODRAFT_143783</name>
</gene>
<keyword evidence="2" id="KW-0479">Metal-binding</keyword>
<evidence type="ECO:0000256" key="6">
    <source>
        <dbReference type="ARBA" id="ARBA00022833"/>
    </source>
</evidence>
<sequence length="221" mass="25100">RAKMTCGHILTPESMADYCRSILQANKHIIQCPAYTCQSEWPYFVVRHISSFALRASELEEFDIMLSERYLNRNIGIQKCPKCSTYIMKDATVKTNNVFCQICSKNGKKKFFCWLCLQPWLSDQESSKCGNLNCSDVDKRITILQDCPNKVILNRDAPSIRGCPKCGLLLEYKSACSQICCKGCKHYFCFFCLKGATSKALLTCDPYNSSCQIAPKQTFLP</sequence>
<dbReference type="GO" id="GO:0016740">
    <property type="term" value="F:transferase activity"/>
    <property type="evidence" value="ECO:0007669"/>
    <property type="project" value="UniProtKB-KW"/>
</dbReference>
<evidence type="ECO:0000256" key="3">
    <source>
        <dbReference type="ARBA" id="ARBA00022737"/>
    </source>
</evidence>
<dbReference type="Proteomes" id="UP000015101">
    <property type="component" value="Unassembled WGS sequence"/>
</dbReference>
<evidence type="ECO:0000256" key="4">
    <source>
        <dbReference type="ARBA" id="ARBA00022771"/>
    </source>
</evidence>
<dbReference type="CTD" id="20196673"/>
<dbReference type="EMBL" id="AMQM01000926">
    <property type="status" value="NOT_ANNOTATED_CDS"/>
    <property type="molecule type" value="Genomic_DNA"/>
</dbReference>
<dbReference type="STRING" id="6412.T1EJC3"/>
<proteinExistence type="predicted"/>